<accession>A0A844QBN9</accession>
<dbReference type="GO" id="GO:0004197">
    <property type="term" value="F:cysteine-type endopeptidase activity"/>
    <property type="evidence" value="ECO:0007669"/>
    <property type="project" value="InterPro"/>
</dbReference>
<dbReference type="Gene3D" id="1.25.40.10">
    <property type="entry name" value="Tetratricopeptide repeat domain"/>
    <property type="match status" value="2"/>
</dbReference>
<comment type="similarity">
    <text evidence="1">Belongs to the peptidase C14A family.</text>
</comment>
<proteinExistence type="inferred from homology"/>
<dbReference type="InterPro" id="IPR015917">
    <property type="entry name" value="Pept_C14A"/>
</dbReference>
<keyword evidence="4" id="KW-1185">Reference proteome</keyword>
<dbReference type="InterPro" id="IPR011600">
    <property type="entry name" value="Pept_C14_caspase"/>
</dbReference>
<evidence type="ECO:0000313" key="3">
    <source>
        <dbReference type="EMBL" id="MVA96665.1"/>
    </source>
</evidence>
<dbReference type="Pfam" id="PF00656">
    <property type="entry name" value="Peptidase_C14"/>
    <property type="match status" value="1"/>
</dbReference>
<dbReference type="SUPFAM" id="SSF48452">
    <property type="entry name" value="TPR-like"/>
    <property type="match status" value="3"/>
</dbReference>
<dbReference type="InterPro" id="IPR001309">
    <property type="entry name" value="Pept_C14_p20"/>
</dbReference>
<sequence length="837" mass="89192">MGFGRLPVRIVFAAILVVVTASAAFAERRVALVFGADRYEAIRPLANAVNDARAVEEALDALGFEVFSEANRDLRRMRRALEDFAEDAAGADVALIFFAGHGVEIAGENRLLPTDADASSLEALEASSLPLEELRRTAAEVADIALIVLDACRNDPFGVSSDPQGRGAKALRLPATVKPGLGRLGRAENTLFAFSAAPGETAADGKGNNSPFTTALAKYLGTDGLEIRSVLTLVQQEVYERSRGAQLPYVESGLPALFFASQASGELPERERLLLAMADVSPQMREDVERIASDAGMPLAPLYGALIGGDIAGLNREERTEKLREAAASFAKVRDELRTLRSGDERVTALRRAAEEQLALGAFDGARAKLSEAANIDATSRETLKANYVERTLSEAATHYLNGGAAAAELKYQLAIADYEKAAALYAELEDKDVPAEDMHQEILALGALGSVYMTSGNVGASSGAFQAQLMVAKRRASSDPANTGWQLGLSIAYNNVGDARKAEGDLVSALAAYEAGLAIRERLSTTDSADTELQYGLSVSHERVGHVRMAQRDLAGALAAYEASLAIRKTLLKADPGNRTWQYGLMFGHNWIGDVQVLQRDFADALAAYEAGLAIGERLAAANPADSLLQHGLTAVLTRIGDVRLEQGDVAGAIAAYDAFFAIADRLARADPGNVIFQRNLLVLHQRTGNLRMEQGDVSGALAAYVSGLAIAERLAKNDPNNSLSLHDLSLAHGKIGNTRAKQGDIAGAVAAYQAGLVIAERLAKADPDNGQWQGFLSAFYFKLAEVGGDPRANYRKALSVLESMARRGMRTPSDDLSPDLLRSKLEALDTLEAAE</sequence>
<dbReference type="SMART" id="SM00028">
    <property type="entry name" value="TPR"/>
    <property type="match status" value="8"/>
</dbReference>
<dbReference type="AlphaFoldDB" id="A0A844QBN9"/>
<dbReference type="GO" id="GO:0006508">
    <property type="term" value="P:proteolysis"/>
    <property type="evidence" value="ECO:0007669"/>
    <property type="project" value="InterPro"/>
</dbReference>
<reference evidence="3 4" key="1">
    <citation type="submission" date="2019-12" db="EMBL/GenBank/DDBJ databases">
        <title>Nitratireductor arenosus sp. nov., Isolated from sea sand, Jeju island, South Korea.</title>
        <authorList>
            <person name="Kim W."/>
        </authorList>
    </citation>
    <scope>NUCLEOTIDE SEQUENCE [LARGE SCALE GENOMIC DNA]</scope>
    <source>
        <strain evidence="3 4">CAU 1489</strain>
    </source>
</reference>
<gene>
    <name evidence="3" type="ORF">GN330_05315</name>
</gene>
<organism evidence="3 4">
    <name type="scientific">Nitratireductor arenosus</name>
    <dbReference type="NCBI Taxonomy" id="2682096"/>
    <lineage>
        <taxon>Bacteria</taxon>
        <taxon>Pseudomonadati</taxon>
        <taxon>Pseudomonadota</taxon>
        <taxon>Alphaproteobacteria</taxon>
        <taxon>Hyphomicrobiales</taxon>
        <taxon>Phyllobacteriaceae</taxon>
        <taxon>Nitratireductor</taxon>
    </lineage>
</organism>
<dbReference type="Proteomes" id="UP000463224">
    <property type="component" value="Unassembled WGS sequence"/>
</dbReference>
<dbReference type="SMART" id="SM00115">
    <property type="entry name" value="CASc"/>
    <property type="match status" value="1"/>
</dbReference>
<dbReference type="InterPro" id="IPR052039">
    <property type="entry name" value="Caspase-related_regulators"/>
</dbReference>
<dbReference type="SUPFAM" id="SSF52129">
    <property type="entry name" value="Caspase-like"/>
    <property type="match status" value="1"/>
</dbReference>
<protein>
    <submittedName>
        <fullName evidence="3">Peptidase C14</fullName>
    </submittedName>
</protein>
<dbReference type="InterPro" id="IPR029030">
    <property type="entry name" value="Caspase-like_dom_sf"/>
</dbReference>
<dbReference type="PANTHER" id="PTHR22576">
    <property type="entry name" value="MUCOSA ASSOCIATED LYMPHOID TISSUE LYMPHOMA TRANSLOCATION PROTEIN 1/PARACASPASE"/>
    <property type="match status" value="1"/>
</dbReference>
<dbReference type="Gene3D" id="3.40.50.1460">
    <property type="match status" value="1"/>
</dbReference>
<evidence type="ECO:0000313" key="4">
    <source>
        <dbReference type="Proteomes" id="UP000463224"/>
    </source>
</evidence>
<dbReference type="PANTHER" id="PTHR22576:SF37">
    <property type="entry name" value="MUCOSA-ASSOCIATED LYMPHOID TISSUE LYMPHOMA TRANSLOCATION PROTEIN 1"/>
    <property type="match status" value="1"/>
</dbReference>
<dbReference type="InterPro" id="IPR011990">
    <property type="entry name" value="TPR-like_helical_dom_sf"/>
</dbReference>
<comment type="caution">
    <text evidence="3">The sequence shown here is derived from an EMBL/GenBank/DDBJ whole genome shotgun (WGS) entry which is preliminary data.</text>
</comment>
<dbReference type="EMBL" id="WPHG01000001">
    <property type="protein sequence ID" value="MVA96665.1"/>
    <property type="molecule type" value="Genomic_DNA"/>
</dbReference>
<evidence type="ECO:0000256" key="1">
    <source>
        <dbReference type="ARBA" id="ARBA00010134"/>
    </source>
</evidence>
<dbReference type="PROSITE" id="PS50208">
    <property type="entry name" value="CASPASE_P20"/>
    <property type="match status" value="1"/>
</dbReference>
<evidence type="ECO:0000259" key="2">
    <source>
        <dbReference type="PROSITE" id="PS50208"/>
    </source>
</evidence>
<dbReference type="InterPro" id="IPR019734">
    <property type="entry name" value="TPR_rpt"/>
</dbReference>
<name>A0A844QBN9_9HYPH</name>
<feature type="domain" description="Caspase family p20" evidence="2">
    <location>
        <begin position="27"/>
        <end position="156"/>
    </location>
</feature>